<feature type="transmembrane region" description="Helical" evidence="1">
    <location>
        <begin position="6"/>
        <end position="30"/>
    </location>
</feature>
<dbReference type="AlphaFoldDB" id="B4VSX0"/>
<dbReference type="OrthoDB" id="510537at2"/>
<reference evidence="2 3" key="1">
    <citation type="submission" date="2008-07" db="EMBL/GenBank/DDBJ databases">
        <authorList>
            <person name="Tandeau de Marsac N."/>
            <person name="Ferriera S."/>
            <person name="Johnson J."/>
            <person name="Kravitz S."/>
            <person name="Beeson K."/>
            <person name="Sutton G."/>
            <person name="Rogers Y.-H."/>
            <person name="Friedman R."/>
            <person name="Frazier M."/>
            <person name="Venter J.C."/>
        </authorList>
    </citation>
    <scope>NUCLEOTIDE SEQUENCE [LARGE SCALE GENOMIC DNA]</scope>
    <source>
        <strain evidence="2 3">PCC 7420</strain>
    </source>
</reference>
<evidence type="ECO:0000313" key="2">
    <source>
        <dbReference type="EMBL" id="EDX74950.1"/>
    </source>
</evidence>
<keyword evidence="3" id="KW-1185">Reference proteome</keyword>
<sequence length="312" mass="34137">MFDWVWLSRVAGLGLVGTAAGSALFFGILGRTVFLEPNTRHLNSEAAIAPGKTQAVTLPPQPLPLLTLPKSPPASEVSQKSLPVLSRPFDLKQSLSTYQPLFAAPTSLGMVAIGVAEGNYRLFIENGNLYVQQTRFYFGHTDPGNLSWGDVVTNYGPCSDQGRSKGDITLAEQLCLERSRSRLPTHLVDLNAAGIDPERDLEALLNVADLYNQAMPIHSRHFPHALAIAKKGGLKGIDALAWARTASFYLNVNNELDLETGSNKATGLLGICARENLPITEWDCVYKDQLRRVKAIASVVDKYRQMYQSNTN</sequence>
<proteinExistence type="predicted"/>
<keyword evidence="1" id="KW-0472">Membrane</keyword>
<gene>
    <name evidence="2" type="ORF">MC7420_824</name>
</gene>
<dbReference type="eggNOG" id="COG2173">
    <property type="taxonomic scope" value="Bacteria"/>
</dbReference>
<name>B4VSX0_9CYAN</name>
<keyword evidence="1" id="KW-0812">Transmembrane</keyword>
<evidence type="ECO:0000256" key="1">
    <source>
        <dbReference type="SAM" id="Phobius"/>
    </source>
</evidence>
<dbReference type="HOGENOM" id="CLU_890563_0_0_3"/>
<evidence type="ECO:0000313" key="3">
    <source>
        <dbReference type="Proteomes" id="UP000003835"/>
    </source>
</evidence>
<dbReference type="Proteomes" id="UP000003835">
    <property type="component" value="Unassembled WGS sequence"/>
</dbReference>
<accession>B4VSX0</accession>
<organism evidence="2 3">
    <name type="scientific">Coleofasciculus chthonoplastes PCC 7420</name>
    <dbReference type="NCBI Taxonomy" id="118168"/>
    <lineage>
        <taxon>Bacteria</taxon>
        <taxon>Bacillati</taxon>
        <taxon>Cyanobacteriota</taxon>
        <taxon>Cyanophyceae</taxon>
        <taxon>Coleofasciculales</taxon>
        <taxon>Coleofasciculaceae</taxon>
        <taxon>Coleofasciculus</taxon>
    </lineage>
</organism>
<dbReference type="RefSeq" id="WP_006101770.1">
    <property type="nucleotide sequence ID" value="NZ_DS989851.1"/>
</dbReference>
<protein>
    <submittedName>
        <fullName evidence="2">Uncharacterized protein</fullName>
    </submittedName>
</protein>
<keyword evidence="1" id="KW-1133">Transmembrane helix</keyword>
<dbReference type="EMBL" id="DS989851">
    <property type="protein sequence ID" value="EDX74950.1"/>
    <property type="molecule type" value="Genomic_DNA"/>
</dbReference>